<name>W2LC13_PHYNI</name>
<accession>W2LC13</accession>
<reference evidence="1" key="1">
    <citation type="submission" date="2013-11" db="EMBL/GenBank/DDBJ databases">
        <title>The Genome Sequence of Phytophthora parasitica CHvinca01.</title>
        <authorList>
            <consortium name="The Broad Institute Genomics Platform"/>
            <person name="Russ C."/>
            <person name="Tyler B."/>
            <person name="Panabieres F."/>
            <person name="Shan W."/>
            <person name="Tripathy S."/>
            <person name="Grunwald N."/>
            <person name="Machado M."/>
            <person name="Johnson C.S."/>
            <person name="Arredondo F."/>
            <person name="Hong C."/>
            <person name="Coffey M."/>
            <person name="Young S.K."/>
            <person name="Zeng Q."/>
            <person name="Gargeya S."/>
            <person name="Fitzgerald M."/>
            <person name="Abouelleil A."/>
            <person name="Alvarado L."/>
            <person name="Chapman S.B."/>
            <person name="Gainer-Dewar J."/>
            <person name="Goldberg J."/>
            <person name="Griggs A."/>
            <person name="Gujja S."/>
            <person name="Hansen M."/>
            <person name="Howarth C."/>
            <person name="Imamovic A."/>
            <person name="Ireland A."/>
            <person name="Larimer J."/>
            <person name="McCowan C."/>
            <person name="Murphy C."/>
            <person name="Pearson M."/>
            <person name="Poon T.W."/>
            <person name="Priest M."/>
            <person name="Roberts A."/>
            <person name="Saif S."/>
            <person name="Shea T."/>
            <person name="Sykes S."/>
            <person name="Wortman J."/>
            <person name="Nusbaum C."/>
            <person name="Birren B."/>
        </authorList>
    </citation>
    <scope>NUCLEOTIDE SEQUENCE [LARGE SCALE GENOMIC DNA]</scope>
    <source>
        <strain evidence="1">CHvinca01</strain>
    </source>
</reference>
<dbReference type="Proteomes" id="UP000054423">
    <property type="component" value="Unassembled WGS sequence"/>
</dbReference>
<gene>
    <name evidence="1" type="ORF">L917_07179</name>
</gene>
<evidence type="ECO:0000313" key="1">
    <source>
        <dbReference type="EMBL" id="ETL94946.1"/>
    </source>
</evidence>
<protein>
    <submittedName>
        <fullName evidence="1">Uncharacterized protein</fullName>
    </submittedName>
</protein>
<dbReference type="EMBL" id="KI679253">
    <property type="protein sequence ID" value="ETL94946.1"/>
    <property type="molecule type" value="Genomic_DNA"/>
</dbReference>
<organism evidence="1">
    <name type="scientific">Phytophthora nicotianae</name>
    <name type="common">Potato buckeye rot agent</name>
    <name type="synonym">Phytophthora parasitica</name>
    <dbReference type="NCBI Taxonomy" id="4792"/>
    <lineage>
        <taxon>Eukaryota</taxon>
        <taxon>Sar</taxon>
        <taxon>Stramenopiles</taxon>
        <taxon>Oomycota</taxon>
        <taxon>Peronosporomycetes</taxon>
        <taxon>Peronosporales</taxon>
        <taxon>Peronosporaceae</taxon>
        <taxon>Phytophthora</taxon>
    </lineage>
</organism>
<sequence>MAEVDFDVLEEQVTEIQRDRVSTRSRAVYENHMDALLHGWFAINPTTFHLPLRRNSAMYQASLPVCLVLGCSRWRSQTEAASATQH</sequence>
<dbReference type="AlphaFoldDB" id="W2LC13"/>
<proteinExistence type="predicted"/>